<feature type="transmembrane region" description="Helical" evidence="8">
    <location>
        <begin position="85"/>
        <end position="108"/>
    </location>
</feature>
<feature type="transmembrane region" description="Helical" evidence="8">
    <location>
        <begin position="248"/>
        <end position="266"/>
    </location>
</feature>
<feature type="transmembrane region" description="Helical" evidence="8">
    <location>
        <begin position="434"/>
        <end position="452"/>
    </location>
</feature>
<evidence type="ECO:0000256" key="4">
    <source>
        <dbReference type="ARBA" id="ARBA00022475"/>
    </source>
</evidence>
<evidence type="ECO:0000256" key="2">
    <source>
        <dbReference type="ARBA" id="ARBA00005658"/>
    </source>
</evidence>
<feature type="transmembrane region" description="Helical" evidence="8">
    <location>
        <begin position="135"/>
        <end position="158"/>
    </location>
</feature>
<accession>A0ABS3BW81</accession>
<feature type="transmembrane region" description="Helical" evidence="8">
    <location>
        <begin position="464"/>
        <end position="484"/>
    </location>
</feature>
<proteinExistence type="inferred from homology"/>
<sequence length="491" mass="54385">MTSKTPSSPPLRLLQLSGVALLLFLGYAVFSMERLAVQLADWTTWVLAYFGDYYLILGLGAVLTLGILAALPLGKIRLGEGPPEFGWFTWIAMLYSTGMGGGLMLRAVQEPVFYFLNPPRETHLDTKVFALEYTFFHWGFTPWAFYGLMALIVAYNLYQKGGPALGSSSLLGNKTHPVWSMLMDFLLVLCTLFGVVAGVGLGSRQLLEAIMHWTGRSFSSETVLIPITLLSVVSMISAYFGVRRGISLLSNLTIGGASLLLIFAWLSGAPLLSLKDFILGLEAYLIDFIPMSLNLGKAKVGDEFLRDWTYFYWAFWLAWAPFTGVFIARISKGRSIRELILGTLLVPSLGTFFWFAVFGGNSFQLLQTGIVDKEAFSSIYSSLLNYFSVFPFSHLSNFVATFLVAAFLITSIDSAIFVLSMFTDEGKTEPRPGIRIFWGVSILVFTALLVLLGKDRLLEAVSNLLILFALPFSFVFVLLAIQLFRKLGHMG</sequence>
<comment type="similarity">
    <text evidence="2">Belongs to the BCCT transporter (TC 2.A.15) family.</text>
</comment>
<dbReference type="PANTHER" id="PTHR30047:SF7">
    <property type="entry name" value="HIGH-AFFINITY CHOLINE TRANSPORT PROTEIN"/>
    <property type="match status" value="1"/>
</dbReference>
<organism evidence="9 10">
    <name type="scientific">Algoriphagus aestuariicola</name>
    <dbReference type="NCBI Taxonomy" id="1852016"/>
    <lineage>
        <taxon>Bacteria</taxon>
        <taxon>Pseudomonadati</taxon>
        <taxon>Bacteroidota</taxon>
        <taxon>Cytophagia</taxon>
        <taxon>Cytophagales</taxon>
        <taxon>Cyclobacteriaceae</taxon>
        <taxon>Algoriphagus</taxon>
    </lineage>
</organism>
<keyword evidence="6 8" id="KW-1133">Transmembrane helix</keyword>
<dbReference type="Pfam" id="PF02028">
    <property type="entry name" value="BCCT"/>
    <property type="match status" value="1"/>
</dbReference>
<feature type="transmembrane region" description="Helical" evidence="8">
    <location>
        <begin position="310"/>
        <end position="327"/>
    </location>
</feature>
<reference evidence="9 10" key="1">
    <citation type="submission" date="2021-03" db="EMBL/GenBank/DDBJ databases">
        <title>novel species isolated from a fishpond in China.</title>
        <authorList>
            <person name="Lu H."/>
            <person name="Cai Z."/>
        </authorList>
    </citation>
    <scope>NUCLEOTIDE SEQUENCE [LARGE SCALE GENOMIC DNA]</scope>
    <source>
        <strain evidence="9 10">JCM 31546</strain>
    </source>
</reference>
<evidence type="ECO:0000256" key="7">
    <source>
        <dbReference type="ARBA" id="ARBA00023136"/>
    </source>
</evidence>
<evidence type="ECO:0000256" key="8">
    <source>
        <dbReference type="SAM" id="Phobius"/>
    </source>
</evidence>
<gene>
    <name evidence="9" type="ORF">J0A67_17145</name>
</gene>
<comment type="subcellular location">
    <subcellularLocation>
        <location evidence="1">Cell membrane</location>
        <topology evidence="1">Multi-pass membrane protein</topology>
    </subcellularLocation>
</comment>
<dbReference type="PANTHER" id="PTHR30047">
    <property type="entry name" value="HIGH-AFFINITY CHOLINE TRANSPORT PROTEIN-RELATED"/>
    <property type="match status" value="1"/>
</dbReference>
<keyword evidence="4" id="KW-1003">Cell membrane</keyword>
<keyword evidence="5 8" id="KW-0812">Transmembrane</keyword>
<evidence type="ECO:0000256" key="3">
    <source>
        <dbReference type="ARBA" id="ARBA00022448"/>
    </source>
</evidence>
<dbReference type="Proteomes" id="UP000664698">
    <property type="component" value="Unassembled WGS sequence"/>
</dbReference>
<dbReference type="InterPro" id="IPR000060">
    <property type="entry name" value="BCCT_transptr"/>
</dbReference>
<keyword evidence="7 8" id="KW-0472">Membrane</keyword>
<feature type="transmembrane region" description="Helical" evidence="8">
    <location>
        <begin position="339"/>
        <end position="357"/>
    </location>
</feature>
<protein>
    <submittedName>
        <fullName evidence="9">BCCT family transporter</fullName>
    </submittedName>
</protein>
<evidence type="ECO:0000313" key="10">
    <source>
        <dbReference type="Proteomes" id="UP000664698"/>
    </source>
</evidence>
<comment type="caution">
    <text evidence="9">The sequence shown here is derived from an EMBL/GenBank/DDBJ whole genome shotgun (WGS) entry which is preliminary data.</text>
</comment>
<evidence type="ECO:0000256" key="1">
    <source>
        <dbReference type="ARBA" id="ARBA00004651"/>
    </source>
</evidence>
<evidence type="ECO:0000256" key="5">
    <source>
        <dbReference type="ARBA" id="ARBA00022692"/>
    </source>
</evidence>
<feature type="transmembrane region" description="Helical" evidence="8">
    <location>
        <begin position="223"/>
        <end position="241"/>
    </location>
</feature>
<dbReference type="EMBL" id="JAFKCW010000004">
    <property type="protein sequence ID" value="MBN7802605.1"/>
    <property type="molecule type" value="Genomic_DNA"/>
</dbReference>
<keyword evidence="3" id="KW-0813">Transport</keyword>
<evidence type="ECO:0000256" key="6">
    <source>
        <dbReference type="ARBA" id="ARBA00022989"/>
    </source>
</evidence>
<evidence type="ECO:0000313" key="9">
    <source>
        <dbReference type="EMBL" id="MBN7802605.1"/>
    </source>
</evidence>
<feature type="transmembrane region" description="Helical" evidence="8">
    <location>
        <begin position="398"/>
        <end position="422"/>
    </location>
</feature>
<keyword evidence="10" id="KW-1185">Reference proteome</keyword>
<feature type="transmembrane region" description="Helical" evidence="8">
    <location>
        <begin position="52"/>
        <end position="73"/>
    </location>
</feature>
<feature type="transmembrane region" description="Helical" evidence="8">
    <location>
        <begin position="178"/>
        <end position="203"/>
    </location>
</feature>
<dbReference type="RefSeq" id="WP_206570620.1">
    <property type="nucleotide sequence ID" value="NZ_JAFKCW010000004.1"/>
</dbReference>
<name>A0ABS3BW81_9BACT</name>